<dbReference type="GO" id="GO:0003723">
    <property type="term" value="F:RNA binding"/>
    <property type="evidence" value="ECO:0007669"/>
    <property type="project" value="InterPro"/>
</dbReference>
<dbReference type="AlphaFoldDB" id="A0AAW2CNT8"/>
<gene>
    <name evidence="3" type="ORF">SO802_019448</name>
</gene>
<dbReference type="PANTHER" id="PTHR47926:SF432">
    <property type="entry name" value="(WILD MALAYSIAN BANANA) HYPOTHETICAL PROTEIN"/>
    <property type="match status" value="1"/>
</dbReference>
<accession>A0AAW2CNT8</accession>
<organism evidence="3 4">
    <name type="scientific">Lithocarpus litseifolius</name>
    <dbReference type="NCBI Taxonomy" id="425828"/>
    <lineage>
        <taxon>Eukaryota</taxon>
        <taxon>Viridiplantae</taxon>
        <taxon>Streptophyta</taxon>
        <taxon>Embryophyta</taxon>
        <taxon>Tracheophyta</taxon>
        <taxon>Spermatophyta</taxon>
        <taxon>Magnoliopsida</taxon>
        <taxon>eudicotyledons</taxon>
        <taxon>Gunneridae</taxon>
        <taxon>Pentapetalae</taxon>
        <taxon>rosids</taxon>
        <taxon>fabids</taxon>
        <taxon>Fagales</taxon>
        <taxon>Fagaceae</taxon>
        <taxon>Lithocarpus</taxon>
    </lineage>
</organism>
<keyword evidence="1" id="KW-0677">Repeat</keyword>
<dbReference type="FunFam" id="1.25.40.10:FF:000242">
    <property type="entry name" value="Pentatricopeptide repeat-containing protein"/>
    <property type="match status" value="1"/>
</dbReference>
<evidence type="ECO:0000313" key="4">
    <source>
        <dbReference type="Proteomes" id="UP001459277"/>
    </source>
</evidence>
<dbReference type="FunFam" id="1.25.40.10:FF:000348">
    <property type="entry name" value="Pentatricopeptide repeat-containing protein chloroplastic"/>
    <property type="match status" value="1"/>
</dbReference>
<dbReference type="NCBIfam" id="TIGR00756">
    <property type="entry name" value="PPR"/>
    <property type="match status" value="4"/>
</dbReference>
<proteinExistence type="predicted"/>
<evidence type="ECO:0000256" key="1">
    <source>
        <dbReference type="ARBA" id="ARBA00022737"/>
    </source>
</evidence>
<dbReference type="InterPro" id="IPR046848">
    <property type="entry name" value="E_motif"/>
</dbReference>
<dbReference type="GO" id="GO:0009451">
    <property type="term" value="P:RNA modification"/>
    <property type="evidence" value="ECO:0007669"/>
    <property type="project" value="InterPro"/>
</dbReference>
<name>A0AAW2CNT8_9ROSI</name>
<protein>
    <submittedName>
        <fullName evidence="3">Uncharacterized protein</fullName>
    </submittedName>
</protein>
<dbReference type="Pfam" id="PF01535">
    <property type="entry name" value="PPR"/>
    <property type="match status" value="1"/>
</dbReference>
<dbReference type="Pfam" id="PF20431">
    <property type="entry name" value="E_motif"/>
    <property type="match status" value="1"/>
</dbReference>
<dbReference type="EMBL" id="JAZDWU010000006">
    <property type="protein sequence ID" value="KAK9999845.1"/>
    <property type="molecule type" value="Genomic_DNA"/>
</dbReference>
<dbReference type="Gene3D" id="1.25.40.10">
    <property type="entry name" value="Tetratricopeptide repeat domain"/>
    <property type="match status" value="2"/>
</dbReference>
<evidence type="ECO:0000313" key="3">
    <source>
        <dbReference type="EMBL" id="KAK9999845.1"/>
    </source>
</evidence>
<feature type="repeat" description="PPR" evidence="2">
    <location>
        <begin position="321"/>
        <end position="355"/>
    </location>
</feature>
<dbReference type="InterPro" id="IPR011990">
    <property type="entry name" value="TPR-like_helical_dom_sf"/>
</dbReference>
<sequence length="550" mass="61624">MRGWPPNEMVFCLLKRCSNINHIHQTHAYIVLRGLDQHNLLLSQFIDTTSSLGFIEYAYSLFTHKTKQPQLTSDDNDTLYLYNTTIKALSRSRSPRFAKQAIIVYNRIQLSGLRPDTYSLPFVLKAVVRLSELQCGRAVHSQAIATGLASEVNVVTALIQMYSSCGGCVCDARKLFDDGVSFIRGDVVVMWNAMVAGYVKIGDLENARDLFEKMPQRNVISWTALIAGYAQNNRPDDAINVFRRMQIDENVEPDEIAMLAVLSACADLGALELGEWIHNYVEKLGSNKNIIPLRNALIDMYAKSGNITKALQVFETMKHKSIITWTTIIAGLALHGLGREALDMFFRMERARVKPNEVTFIAILSACTHVGLVEMGRWYFNNMESKYGIEPRIEHYGCMVDLLGRSGYLQEALELVKRMPFEPNAAIWGSLLAASNVHCDAELGEHALLHLLQLEPHNSGNYALLSNIYATLGRWNDSGMVRKVMRDTGVKKMPGGSFIEVSNRVHEFFAGEKSYPQINGIYEILVNINGHLKMVGHVQKGGGGLLEFDE</sequence>
<dbReference type="InterPro" id="IPR046960">
    <property type="entry name" value="PPR_At4g14850-like_plant"/>
</dbReference>
<dbReference type="InterPro" id="IPR002885">
    <property type="entry name" value="PPR_rpt"/>
</dbReference>
<dbReference type="Proteomes" id="UP001459277">
    <property type="component" value="Unassembled WGS sequence"/>
</dbReference>
<comment type="caution">
    <text evidence="3">The sequence shown here is derived from an EMBL/GenBank/DDBJ whole genome shotgun (WGS) entry which is preliminary data.</text>
</comment>
<dbReference type="PANTHER" id="PTHR47926">
    <property type="entry name" value="PENTATRICOPEPTIDE REPEAT-CONTAINING PROTEIN"/>
    <property type="match status" value="1"/>
</dbReference>
<keyword evidence="4" id="KW-1185">Reference proteome</keyword>
<dbReference type="SUPFAM" id="SSF48452">
    <property type="entry name" value="TPR-like"/>
    <property type="match status" value="1"/>
</dbReference>
<feature type="repeat" description="PPR" evidence="2">
    <location>
        <begin position="187"/>
        <end position="221"/>
    </location>
</feature>
<reference evidence="3 4" key="1">
    <citation type="submission" date="2024-01" db="EMBL/GenBank/DDBJ databases">
        <title>A telomere-to-telomere, gap-free genome of sweet tea (Lithocarpus litseifolius).</title>
        <authorList>
            <person name="Zhou J."/>
        </authorList>
    </citation>
    <scope>NUCLEOTIDE SEQUENCE [LARGE SCALE GENOMIC DNA]</scope>
    <source>
        <strain evidence="3">Zhou-2022a</strain>
        <tissue evidence="3">Leaf</tissue>
    </source>
</reference>
<dbReference type="Pfam" id="PF13041">
    <property type="entry name" value="PPR_2"/>
    <property type="match status" value="2"/>
</dbReference>
<evidence type="ECO:0000256" key="2">
    <source>
        <dbReference type="PROSITE-ProRule" id="PRU00708"/>
    </source>
</evidence>
<dbReference type="PROSITE" id="PS51375">
    <property type="entry name" value="PPR"/>
    <property type="match status" value="2"/>
</dbReference>